<dbReference type="EMBL" id="CP013344">
    <property type="protein sequence ID" value="AMU89913.1"/>
    <property type="molecule type" value="Genomic_DNA"/>
</dbReference>
<dbReference type="GO" id="GO:0000287">
    <property type="term" value="F:magnesium ion binding"/>
    <property type="evidence" value="ECO:0007669"/>
    <property type="project" value="InterPro"/>
</dbReference>
<sequence>MHWSRYQPHCNRARGEARLVTRGWLNGNPGQRPPADAPLPLRVTFTPPNRIRRDDDGMIGAFKHYRDGIADALGMDDALFRPEYRFADPAKPGCVIVEFPPLIEGVGA</sequence>
<dbReference type="Proteomes" id="UP000076088">
    <property type="component" value="Chromosome"/>
</dbReference>
<organism evidence="1 2">
    <name type="scientific">Sphingopyxis macrogoltabida</name>
    <name type="common">Sphingomonas macrogoltabidus</name>
    <dbReference type="NCBI Taxonomy" id="33050"/>
    <lineage>
        <taxon>Bacteria</taxon>
        <taxon>Pseudomonadati</taxon>
        <taxon>Pseudomonadota</taxon>
        <taxon>Alphaproteobacteria</taxon>
        <taxon>Sphingomonadales</taxon>
        <taxon>Sphingomonadaceae</taxon>
        <taxon>Sphingopyxis</taxon>
    </lineage>
</organism>
<dbReference type="KEGG" id="smaz:LH19_07030"/>
<accession>A0AAC9FFM3</accession>
<proteinExistence type="predicted"/>
<dbReference type="GO" id="GO:0006281">
    <property type="term" value="P:DNA repair"/>
    <property type="evidence" value="ECO:0007669"/>
    <property type="project" value="InterPro"/>
</dbReference>
<evidence type="ECO:0000313" key="1">
    <source>
        <dbReference type="EMBL" id="AMU89913.1"/>
    </source>
</evidence>
<dbReference type="GO" id="GO:0006310">
    <property type="term" value="P:DNA recombination"/>
    <property type="evidence" value="ECO:0007669"/>
    <property type="project" value="InterPro"/>
</dbReference>
<dbReference type="AlphaFoldDB" id="A0AAC9FFM3"/>
<keyword evidence="2" id="KW-1185">Reference proteome</keyword>
<dbReference type="InterPro" id="IPR036614">
    <property type="entry name" value="RusA-like_sf"/>
</dbReference>
<evidence type="ECO:0000313" key="2">
    <source>
        <dbReference type="Proteomes" id="UP000076088"/>
    </source>
</evidence>
<protein>
    <submittedName>
        <fullName evidence="1">Uncharacterized protein</fullName>
    </submittedName>
</protein>
<gene>
    <name evidence="1" type="ORF">ATM17_12790</name>
</gene>
<name>A0AAC9FFM3_SPHMC</name>
<reference evidence="1 2" key="2">
    <citation type="journal article" date="2016" name="Genome Announc.">
        <title>Complete Genome Sequence of Sphingopyxis macrogoltabida Strain 203N (NBRC 111659), a Polyethylene Glycol Degrader.</title>
        <authorList>
            <person name="Ohtsubo Y."/>
            <person name="Nonoyama S."/>
            <person name="Nagata Y."/>
            <person name="Numata M."/>
            <person name="Tsuchikane K."/>
            <person name="Hosoyama A."/>
            <person name="Yamazoe A."/>
            <person name="Tsuda M."/>
            <person name="Fujita N."/>
            <person name="Kawai F."/>
        </authorList>
    </citation>
    <scope>NUCLEOTIDE SEQUENCE [LARGE SCALE GENOMIC DNA]</scope>
    <source>
        <strain evidence="1 2">203N</strain>
    </source>
</reference>
<reference evidence="2" key="1">
    <citation type="submission" date="2015-11" db="EMBL/GenBank/DDBJ databases">
        <title>Complete genome sequence of a polyethylene-glycol degrader Sphingopyxis macrogoltabida 203N (NBRC 111659).</title>
        <authorList>
            <person name="Yoshiyuki O."/>
            <person name="Shouta N."/>
            <person name="Nagata Y."/>
            <person name="Numata M."/>
            <person name="Tsuchikane K."/>
            <person name="Hosoyama A."/>
            <person name="Yamazoe A."/>
            <person name="Tsuda M."/>
            <person name="Fujita N."/>
            <person name="Kawai F."/>
        </authorList>
    </citation>
    <scope>NUCLEOTIDE SEQUENCE [LARGE SCALE GENOMIC DNA]</scope>
    <source>
        <strain evidence="2">203N</strain>
    </source>
</reference>
<dbReference type="SUPFAM" id="SSF103084">
    <property type="entry name" value="Holliday junction resolvase RusA"/>
    <property type="match status" value="1"/>
</dbReference>